<gene>
    <name evidence="2" type="ORF">D9Q98_007677</name>
</gene>
<dbReference type="OrthoDB" id="69177at2759"/>
<sequence>MFVRAAPPASASRWHRRSSLLLVGISLSSFLLGLLAAGCGPSRGVTYFWQAASPPQRSGVPAPTLAAFRRVQANPAILGSPHGASLLAEFVAAPWLLPPRTATVPYAGTHSLDALLGLRARPVGRHRSGVAMLLFDRHQPVMAQNSVYSLVRFGGVRNYVMLTWTAADLAACADLNLPCADVAALLAEPLSGVGKPRGRDLLVLMWLKVAAVLRALQLGHVAMMADTDVAYSLKPLWGSLLAFAEAGGADGTMQQEQPFNTGHVLLLPTPAGLAFASKWNSSAAAMLQRGFSEQYAVRNLAARRRLLPCASLCSCFNASRVLQQEGQRHEVPVLRGYPPVYLPYTLNACSVGSMGWVPRMDPCDWAVLYVHPTCTKGTRHKQDSLRQAGFWLLDNNSSSSSGTAGAGNVQGCPPQLGTDSQMPACQPLVWRLPEAEAEHTSCPSYGLGLMHGGDPPAASALRGGALIAAEAAKLIDVGHRC</sequence>
<evidence type="ECO:0000313" key="2">
    <source>
        <dbReference type="EMBL" id="KAI3425701.1"/>
    </source>
</evidence>
<comment type="caution">
    <text evidence="2">The sequence shown here is derived from an EMBL/GenBank/DDBJ whole genome shotgun (WGS) entry which is preliminary data.</text>
</comment>
<evidence type="ECO:0000313" key="3">
    <source>
        <dbReference type="Proteomes" id="UP001055712"/>
    </source>
</evidence>
<evidence type="ECO:0000259" key="1">
    <source>
        <dbReference type="Pfam" id="PF03407"/>
    </source>
</evidence>
<feature type="domain" description="Nucleotide-diphospho-sugar transferase" evidence="1">
    <location>
        <begin position="157"/>
        <end position="381"/>
    </location>
</feature>
<keyword evidence="3" id="KW-1185">Reference proteome</keyword>
<proteinExistence type="predicted"/>
<accession>A0A9D4YTR1</accession>
<dbReference type="Proteomes" id="UP001055712">
    <property type="component" value="Unassembled WGS sequence"/>
</dbReference>
<name>A0A9D4YTR1_CHLVU</name>
<dbReference type="InterPro" id="IPR005069">
    <property type="entry name" value="Nucl-diP-sugar_transferase"/>
</dbReference>
<dbReference type="AlphaFoldDB" id="A0A9D4YTR1"/>
<reference evidence="2" key="1">
    <citation type="journal article" date="2019" name="Plant J.">
        <title>Chlorella vulgaris genome assembly and annotation reveals the molecular basis for metabolic acclimation to high light conditions.</title>
        <authorList>
            <person name="Cecchin M."/>
            <person name="Marcolungo L."/>
            <person name="Rossato M."/>
            <person name="Girolomoni L."/>
            <person name="Cosentino E."/>
            <person name="Cuine S."/>
            <person name="Li-Beisson Y."/>
            <person name="Delledonne M."/>
            <person name="Ballottari M."/>
        </authorList>
    </citation>
    <scope>NUCLEOTIDE SEQUENCE</scope>
    <source>
        <strain evidence="2">211/11P</strain>
    </source>
</reference>
<reference evidence="2" key="2">
    <citation type="submission" date="2020-11" db="EMBL/GenBank/DDBJ databases">
        <authorList>
            <person name="Cecchin M."/>
            <person name="Marcolungo L."/>
            <person name="Rossato M."/>
            <person name="Girolomoni L."/>
            <person name="Cosentino E."/>
            <person name="Cuine S."/>
            <person name="Li-Beisson Y."/>
            <person name="Delledonne M."/>
            <person name="Ballottari M."/>
        </authorList>
    </citation>
    <scope>NUCLEOTIDE SEQUENCE</scope>
    <source>
        <strain evidence="2">211/11P</strain>
        <tissue evidence="2">Whole cell</tissue>
    </source>
</reference>
<protein>
    <recommendedName>
        <fullName evidence="1">Nucleotide-diphospho-sugar transferase domain-containing protein</fullName>
    </recommendedName>
</protein>
<organism evidence="2 3">
    <name type="scientific">Chlorella vulgaris</name>
    <name type="common">Green alga</name>
    <dbReference type="NCBI Taxonomy" id="3077"/>
    <lineage>
        <taxon>Eukaryota</taxon>
        <taxon>Viridiplantae</taxon>
        <taxon>Chlorophyta</taxon>
        <taxon>core chlorophytes</taxon>
        <taxon>Trebouxiophyceae</taxon>
        <taxon>Chlorellales</taxon>
        <taxon>Chlorellaceae</taxon>
        <taxon>Chlorella clade</taxon>
        <taxon>Chlorella</taxon>
    </lineage>
</organism>
<dbReference type="Pfam" id="PF03407">
    <property type="entry name" value="Nucleotid_trans"/>
    <property type="match status" value="1"/>
</dbReference>
<dbReference type="EMBL" id="SIDB01000011">
    <property type="protein sequence ID" value="KAI3425701.1"/>
    <property type="molecule type" value="Genomic_DNA"/>
</dbReference>